<accession>A0A0B1P2Z8</accession>
<dbReference type="OMA" id="YHGNTNY"/>
<dbReference type="Pfam" id="PF13434">
    <property type="entry name" value="Lys_Orn_oxgnase"/>
    <property type="match status" value="1"/>
</dbReference>
<dbReference type="EC" id="1.14.13.196" evidence="4"/>
<organism evidence="11 12">
    <name type="scientific">Uncinula necator</name>
    <name type="common">Grape powdery mildew</name>
    <dbReference type="NCBI Taxonomy" id="52586"/>
    <lineage>
        <taxon>Eukaryota</taxon>
        <taxon>Fungi</taxon>
        <taxon>Dikarya</taxon>
        <taxon>Ascomycota</taxon>
        <taxon>Pezizomycotina</taxon>
        <taxon>Leotiomycetes</taxon>
        <taxon>Erysiphales</taxon>
        <taxon>Erysiphaceae</taxon>
        <taxon>Erysiphe</taxon>
    </lineage>
</organism>
<evidence type="ECO:0000256" key="7">
    <source>
        <dbReference type="ARBA" id="ARBA00022857"/>
    </source>
</evidence>
<dbReference type="SUPFAM" id="SSF51905">
    <property type="entry name" value="FAD/NAD(P)-binding domain"/>
    <property type="match status" value="1"/>
</dbReference>
<evidence type="ECO:0000256" key="4">
    <source>
        <dbReference type="ARBA" id="ARBA00012881"/>
    </source>
</evidence>
<dbReference type="STRING" id="52586.A0A0B1P2Z8"/>
<keyword evidence="7" id="KW-0521">NADP</keyword>
<comment type="catalytic activity">
    <reaction evidence="9">
        <text>L-ornithine + NADPH + O2 = N(5)-hydroxy-L-ornithine + NADP(+) + H2O</text>
        <dbReference type="Rhea" id="RHEA:41508"/>
        <dbReference type="ChEBI" id="CHEBI:15377"/>
        <dbReference type="ChEBI" id="CHEBI:15379"/>
        <dbReference type="ChEBI" id="CHEBI:46911"/>
        <dbReference type="ChEBI" id="CHEBI:57783"/>
        <dbReference type="ChEBI" id="CHEBI:58349"/>
        <dbReference type="ChEBI" id="CHEBI:78275"/>
        <dbReference type="EC" id="1.14.13.196"/>
    </reaction>
</comment>
<comment type="caution">
    <text evidence="11">The sequence shown here is derived from an EMBL/GenBank/DDBJ whole genome shotgun (WGS) entry which is preliminary data.</text>
</comment>
<keyword evidence="6" id="KW-0274">FAD</keyword>
<evidence type="ECO:0000256" key="3">
    <source>
        <dbReference type="ARBA" id="ARBA00007588"/>
    </source>
</evidence>
<keyword evidence="8" id="KW-0560">Oxidoreductase</keyword>
<gene>
    <name evidence="11" type="ORF">EV44_g0717</name>
</gene>
<evidence type="ECO:0000256" key="10">
    <source>
        <dbReference type="ARBA" id="ARBA00049248"/>
    </source>
</evidence>
<evidence type="ECO:0000256" key="6">
    <source>
        <dbReference type="ARBA" id="ARBA00022827"/>
    </source>
</evidence>
<evidence type="ECO:0000256" key="8">
    <source>
        <dbReference type="ARBA" id="ARBA00023002"/>
    </source>
</evidence>
<name>A0A0B1P2Z8_UNCNE</name>
<comment type="cofactor">
    <cofactor evidence="1">
        <name>FAD</name>
        <dbReference type="ChEBI" id="CHEBI:57692"/>
    </cofactor>
</comment>
<dbReference type="InterPro" id="IPR025700">
    <property type="entry name" value="Lys/Orn_oxygenase"/>
</dbReference>
<comment type="similarity">
    <text evidence="3">Belongs to the lysine N(6)-hydroxylase/L-ornithine N(5)-oxygenase family.</text>
</comment>
<comment type="pathway">
    <text evidence="2">Siderophore biosynthesis.</text>
</comment>
<dbReference type="EMBL" id="JNVN01002643">
    <property type="protein sequence ID" value="KHJ31700.1"/>
    <property type="molecule type" value="Genomic_DNA"/>
</dbReference>
<dbReference type="PANTHER" id="PTHR42802">
    <property type="entry name" value="MONOOXYGENASE"/>
    <property type="match status" value="1"/>
</dbReference>
<evidence type="ECO:0000256" key="5">
    <source>
        <dbReference type="ARBA" id="ARBA00022630"/>
    </source>
</evidence>
<keyword evidence="12" id="KW-1185">Reference proteome</keyword>
<dbReference type="Proteomes" id="UP000030854">
    <property type="component" value="Unassembled WGS sequence"/>
</dbReference>
<evidence type="ECO:0000313" key="12">
    <source>
        <dbReference type="Proteomes" id="UP000030854"/>
    </source>
</evidence>
<proteinExistence type="inferred from homology"/>
<reference evidence="11 12" key="1">
    <citation type="journal article" date="2014" name="BMC Genomics">
        <title>Adaptive genomic structural variation in the grape powdery mildew pathogen, Erysiphe necator.</title>
        <authorList>
            <person name="Jones L."/>
            <person name="Riaz S."/>
            <person name="Morales-Cruz A."/>
            <person name="Amrine K.C."/>
            <person name="McGuire B."/>
            <person name="Gubler W.D."/>
            <person name="Walker M.A."/>
            <person name="Cantu D."/>
        </authorList>
    </citation>
    <scope>NUCLEOTIDE SEQUENCE [LARGE SCALE GENOMIC DNA]</scope>
    <source>
        <strain evidence="12">c</strain>
    </source>
</reference>
<evidence type="ECO:0000313" key="11">
    <source>
        <dbReference type="EMBL" id="KHJ31700.1"/>
    </source>
</evidence>
<evidence type="ECO:0000256" key="2">
    <source>
        <dbReference type="ARBA" id="ARBA00004924"/>
    </source>
</evidence>
<dbReference type="GO" id="GO:0016491">
    <property type="term" value="F:oxidoreductase activity"/>
    <property type="evidence" value="ECO:0007669"/>
    <property type="project" value="UniProtKB-KW"/>
</dbReference>
<evidence type="ECO:0000256" key="9">
    <source>
        <dbReference type="ARBA" id="ARBA00047598"/>
    </source>
</evidence>
<dbReference type="GO" id="GO:0006879">
    <property type="term" value="P:intracellular iron ion homeostasis"/>
    <property type="evidence" value="ECO:0007669"/>
    <property type="project" value="TreeGrafter"/>
</dbReference>
<keyword evidence="5" id="KW-0285">Flavoprotein</keyword>
<dbReference type="PANTHER" id="PTHR42802:SF1">
    <property type="entry name" value="L-ORNITHINE N(5)-MONOOXYGENASE"/>
    <property type="match status" value="1"/>
</dbReference>
<sequence>MSPPATILGEESYIPYQTKAKNGILTDPYQNGQTFVNSIKNQYSDDDTLDLLCVGFGPASLAIAIALEDLEDKKISPKVLFLEKNSEFTWHPGMQIPGAKMQISFIKDLATLRNPRSKFTFINYLFTKQRLNQFINLSTHLPSRAEYEDYLRWCASHFEAKNQVQYDTEVKSVRAGSQNADGKVTSWIVTSLDSKGNTVTKRACNVVLAVGGKPMIPKELKGIKNVTHSSQFIPFIKNIKSHGSGRKFRFAVVGAGQSAAEIFDHLWSVFPESKISMIIKTASLRPSDDSPFVNEIFHADRVDDIFTMPSSQRAASLTFDRGTNYGVVRPALLEHLYDKLYMQRIATPLPSQWNACILSNRTIISANETQNRSNVILTLCDSRDNNIRECIEVDYIFAATGYLCNAHEDILANVRPLLQYAMAQENKSWFVQRDYRVMFDAVKVSSESGIWLQGCNEKTHGLSDTLLSILAIRGGELINSIFGL</sequence>
<dbReference type="HOGENOM" id="CLU_020931_2_0_1"/>
<comment type="catalytic activity">
    <reaction evidence="10">
        <text>L-ornithine + NADH + O2 = N(5)-hydroxy-L-ornithine + NAD(+) + H2O</text>
        <dbReference type="Rhea" id="RHEA:41512"/>
        <dbReference type="ChEBI" id="CHEBI:15377"/>
        <dbReference type="ChEBI" id="CHEBI:15379"/>
        <dbReference type="ChEBI" id="CHEBI:46911"/>
        <dbReference type="ChEBI" id="CHEBI:57540"/>
        <dbReference type="ChEBI" id="CHEBI:57945"/>
        <dbReference type="ChEBI" id="CHEBI:78275"/>
        <dbReference type="EC" id="1.14.13.196"/>
    </reaction>
</comment>
<protein>
    <recommendedName>
        <fullName evidence="4">L-ornithine N(5)-monooxygenase [NAD(P)H]</fullName>
        <ecNumber evidence="4">1.14.13.196</ecNumber>
    </recommendedName>
</protein>
<dbReference type="Gene3D" id="3.50.50.60">
    <property type="entry name" value="FAD/NAD(P)-binding domain"/>
    <property type="match status" value="1"/>
</dbReference>
<evidence type="ECO:0000256" key="1">
    <source>
        <dbReference type="ARBA" id="ARBA00001974"/>
    </source>
</evidence>
<dbReference type="AlphaFoldDB" id="A0A0B1P2Z8"/>
<dbReference type="InterPro" id="IPR036188">
    <property type="entry name" value="FAD/NAD-bd_sf"/>
</dbReference>